<evidence type="ECO:0000256" key="9">
    <source>
        <dbReference type="SAM" id="Phobius"/>
    </source>
</evidence>
<feature type="transmembrane region" description="Helical" evidence="9">
    <location>
        <begin position="111"/>
        <end position="131"/>
    </location>
</feature>
<dbReference type="PROSITE" id="PS51846">
    <property type="entry name" value="CNNM"/>
    <property type="match status" value="1"/>
</dbReference>
<dbReference type="eggNOG" id="COG1253">
    <property type="taxonomic scope" value="Bacteria"/>
</dbReference>
<keyword evidence="4 8" id="KW-1133">Transmembrane helix</keyword>
<feature type="transmembrane region" description="Helical" evidence="9">
    <location>
        <begin position="230"/>
        <end position="251"/>
    </location>
</feature>
<dbReference type="HOGENOM" id="CLU_015237_4_1_6"/>
<name>Q4FS83_PSYA2</name>
<keyword evidence="2 8" id="KW-0812">Transmembrane</keyword>
<dbReference type="AlphaFoldDB" id="Q4FS83"/>
<dbReference type="GO" id="GO:0005886">
    <property type="term" value="C:plasma membrane"/>
    <property type="evidence" value="ECO:0007669"/>
    <property type="project" value="TreeGrafter"/>
</dbReference>
<dbReference type="SUPFAM" id="SSF54631">
    <property type="entry name" value="CBS-domain pair"/>
    <property type="match status" value="1"/>
</dbReference>
<evidence type="ECO:0000259" key="10">
    <source>
        <dbReference type="PROSITE" id="PS51371"/>
    </source>
</evidence>
<dbReference type="InterPro" id="IPR002550">
    <property type="entry name" value="CNNM"/>
</dbReference>
<evidence type="ECO:0000256" key="6">
    <source>
        <dbReference type="ARBA" id="ARBA00023136"/>
    </source>
</evidence>
<evidence type="ECO:0000259" key="11">
    <source>
        <dbReference type="PROSITE" id="PS51846"/>
    </source>
</evidence>
<accession>Q4FS83</accession>
<keyword evidence="6 8" id="KW-0472">Membrane</keyword>
<evidence type="ECO:0000256" key="2">
    <source>
        <dbReference type="ARBA" id="ARBA00022692"/>
    </source>
</evidence>
<dbReference type="EMBL" id="CP000082">
    <property type="protein sequence ID" value="AAZ19125.1"/>
    <property type="molecule type" value="Genomic_DNA"/>
</dbReference>
<keyword evidence="5 7" id="KW-0129">CBS domain</keyword>
<dbReference type="Pfam" id="PF00571">
    <property type="entry name" value="CBS"/>
    <property type="match status" value="1"/>
</dbReference>
<dbReference type="InterPro" id="IPR000644">
    <property type="entry name" value="CBS_dom"/>
</dbReference>
<dbReference type="Proteomes" id="UP000000546">
    <property type="component" value="Chromosome"/>
</dbReference>
<feature type="transmembrane region" description="Helical" evidence="9">
    <location>
        <begin position="12"/>
        <end position="32"/>
    </location>
</feature>
<dbReference type="PANTHER" id="PTHR22777:SF4">
    <property type="entry name" value="UPF0053 PROTEIN SLL1254"/>
    <property type="match status" value="1"/>
</dbReference>
<dbReference type="Gene3D" id="3.10.580.10">
    <property type="entry name" value="CBS-domain"/>
    <property type="match status" value="1"/>
</dbReference>
<dbReference type="InterPro" id="IPR046342">
    <property type="entry name" value="CBS_dom_sf"/>
</dbReference>
<dbReference type="KEGG" id="par:Psyc_1275"/>
<evidence type="ECO:0000256" key="5">
    <source>
        <dbReference type="ARBA" id="ARBA00023122"/>
    </source>
</evidence>
<dbReference type="STRING" id="259536.Psyc_1275"/>
<gene>
    <name evidence="12" type="ordered locus">Psyc_1275</name>
</gene>
<sequence>MCSFIYQKSRPYQIIFSICLPLLMIYCDFFLLPFSSLFRLPNLFTSFVSVPRLHRSRACRKDASAKPPPTMRGDTRLSIKSLLALSVWITLLLPQTVWAAEGVADPSTSSVLLLILYVVVAIGISFICSLAESALLTMTPSYIADVQERNPKKAHMLRRLKIDNIDQSLAAILTLNTVAHTFGSIGAGAQATIVFGSAWFGLFSAIMTLAILFLSEIIPKTLGTMYWRQLSGMVAYFVRGIILLLYPLIWISEKLTKLLVRGKEPQTFSRREFAALASIGEEAGQIDPLESRIIRNLLAFGAIKVEDIMTPRSVMLAFEENKTVAELLVDRPKLTFSRLPIYDGDLDNITGFVLKTDMLLAKVNHAVDRPLTQFKRDITFVFSKMKLFDLLELMLKNRIHIAITVGEYGEVKGLVTLEDVFETLLGLEIVDEIDRVEDMQALARQMMDRRIERLGMKLSDDEHYEDYTVDNKQ</sequence>
<proteinExistence type="predicted"/>
<evidence type="ECO:0000313" key="13">
    <source>
        <dbReference type="Proteomes" id="UP000000546"/>
    </source>
</evidence>
<feature type="transmembrane region" description="Helical" evidence="9">
    <location>
        <begin position="168"/>
        <end position="187"/>
    </location>
</feature>
<protein>
    <submittedName>
        <fullName evidence="12">Uncharacterized protein</fullName>
    </submittedName>
</protein>
<dbReference type="InterPro" id="IPR044751">
    <property type="entry name" value="Ion_transp-like_CBS"/>
</dbReference>
<feature type="domain" description="CNNM transmembrane" evidence="11">
    <location>
        <begin position="107"/>
        <end position="290"/>
    </location>
</feature>
<dbReference type="PROSITE" id="PS51371">
    <property type="entry name" value="CBS"/>
    <property type="match status" value="1"/>
</dbReference>
<feature type="domain" description="CBS" evidence="10">
    <location>
        <begin position="374"/>
        <end position="432"/>
    </location>
</feature>
<dbReference type="PANTHER" id="PTHR22777">
    <property type="entry name" value="HEMOLYSIN-RELATED"/>
    <property type="match status" value="1"/>
</dbReference>
<evidence type="ECO:0000256" key="8">
    <source>
        <dbReference type="PROSITE-ProRule" id="PRU01193"/>
    </source>
</evidence>
<dbReference type="CDD" id="cd04590">
    <property type="entry name" value="CBS_pair_CorC_HlyC_assoc"/>
    <property type="match status" value="1"/>
</dbReference>
<evidence type="ECO:0000256" key="7">
    <source>
        <dbReference type="PROSITE-ProRule" id="PRU00703"/>
    </source>
</evidence>
<comment type="subcellular location">
    <subcellularLocation>
        <location evidence="1">Membrane</location>
        <topology evidence="1">Multi-pass membrane protein</topology>
    </subcellularLocation>
</comment>
<keyword evidence="3" id="KW-0677">Repeat</keyword>
<feature type="transmembrane region" description="Helical" evidence="9">
    <location>
        <begin position="193"/>
        <end position="218"/>
    </location>
</feature>
<reference evidence="12 13" key="1">
    <citation type="journal article" date="2010" name="Appl. Environ. Microbiol.">
        <title>The genome sequence of Psychrobacter arcticus 273-4, a psychroactive Siberian permafrost bacterium, reveals mechanisms for adaptation to low-temperature growth.</title>
        <authorList>
            <person name="Ayala-del-Rio H.L."/>
            <person name="Chain P.S."/>
            <person name="Grzymski J.J."/>
            <person name="Ponder M.A."/>
            <person name="Ivanova N."/>
            <person name="Bergholz P.W."/>
            <person name="Di Bartolo G."/>
            <person name="Hauser L."/>
            <person name="Land M."/>
            <person name="Bakermans C."/>
            <person name="Rodrigues D."/>
            <person name="Klappenbach J."/>
            <person name="Zarka D."/>
            <person name="Larimer F."/>
            <person name="Richardson P."/>
            <person name="Murray A."/>
            <person name="Thomashow M."/>
            <person name="Tiedje J.M."/>
        </authorList>
    </citation>
    <scope>NUCLEOTIDE SEQUENCE [LARGE SCALE GENOMIC DNA]</scope>
    <source>
        <strain evidence="13">DSM 17307 / VKM B-2377 / 273-4</strain>
    </source>
</reference>
<evidence type="ECO:0000313" key="12">
    <source>
        <dbReference type="EMBL" id="AAZ19125.1"/>
    </source>
</evidence>
<dbReference type="Pfam" id="PF01595">
    <property type="entry name" value="CNNM"/>
    <property type="match status" value="1"/>
</dbReference>
<evidence type="ECO:0000256" key="4">
    <source>
        <dbReference type="ARBA" id="ARBA00022989"/>
    </source>
</evidence>
<keyword evidence="13" id="KW-1185">Reference proteome</keyword>
<evidence type="ECO:0000256" key="1">
    <source>
        <dbReference type="ARBA" id="ARBA00004141"/>
    </source>
</evidence>
<evidence type="ECO:0000256" key="3">
    <source>
        <dbReference type="ARBA" id="ARBA00022737"/>
    </source>
</evidence>
<organism evidence="12 13">
    <name type="scientific">Psychrobacter arcticus (strain DSM 17307 / VKM B-2377 / 273-4)</name>
    <dbReference type="NCBI Taxonomy" id="259536"/>
    <lineage>
        <taxon>Bacteria</taxon>
        <taxon>Pseudomonadati</taxon>
        <taxon>Pseudomonadota</taxon>
        <taxon>Gammaproteobacteria</taxon>
        <taxon>Moraxellales</taxon>
        <taxon>Moraxellaceae</taxon>
        <taxon>Psychrobacter</taxon>
    </lineage>
</organism>